<name>A0ABU9BYK0_9BURK</name>
<sequence length="378" mass="40916">MAPKTYDDIQVSRLQLAGAYLEMLKAQPGRPLAMFAPRRVGKTFFLDNDLAPVAKKAGWLPVYADLWLQKENPLAAINHALAEALDDATVPAGELGKVAKTPVKRVGVLGASIDLGDAPARAALPASPELQFDALVARLHAASGKTVLLMLDEIQSLGEVAGSEKILAALRAVLHRRRDMLGAVFTGSSQEAMARMLATAGAPMYQFAQLLDFPALGDEYLVALANHFSKVHPGKRLDLDDLRKTFARIGFKPRLLRDLVKSMSAEGMTDFDEGVRRYIHDARQTLGWNALLQPLDAFDRLLLAAIARGKPPLGQETLKEIGRHRPVGKATIARARVAIERMRGAGLITKAVRGGARIDDPLFAEYLATAEPEDLLGG</sequence>
<comment type="caution">
    <text evidence="1">The sequence shown here is derived from an EMBL/GenBank/DDBJ whole genome shotgun (WGS) entry which is preliminary data.</text>
</comment>
<dbReference type="EMBL" id="JBBUTG010000026">
    <property type="protein sequence ID" value="MEK8034184.1"/>
    <property type="molecule type" value="Genomic_DNA"/>
</dbReference>
<accession>A0ABU9BYK0</accession>
<evidence type="ECO:0008006" key="3">
    <source>
        <dbReference type="Google" id="ProtNLM"/>
    </source>
</evidence>
<dbReference type="SUPFAM" id="SSF52540">
    <property type="entry name" value="P-loop containing nucleoside triphosphate hydrolases"/>
    <property type="match status" value="1"/>
</dbReference>
<protein>
    <recommendedName>
        <fullName evidence="3">ATP-binding protein</fullName>
    </recommendedName>
</protein>
<dbReference type="Proteomes" id="UP001371218">
    <property type="component" value="Unassembled WGS sequence"/>
</dbReference>
<proteinExistence type="predicted"/>
<dbReference type="RefSeq" id="WP_341428612.1">
    <property type="nucleotide sequence ID" value="NZ_JBBUTG010000026.1"/>
</dbReference>
<organism evidence="1 2">
    <name type="scientific">Ideonella lacteola</name>
    <dbReference type="NCBI Taxonomy" id="2984193"/>
    <lineage>
        <taxon>Bacteria</taxon>
        <taxon>Pseudomonadati</taxon>
        <taxon>Pseudomonadota</taxon>
        <taxon>Betaproteobacteria</taxon>
        <taxon>Burkholderiales</taxon>
        <taxon>Sphaerotilaceae</taxon>
        <taxon>Ideonella</taxon>
    </lineage>
</organism>
<dbReference type="InterPro" id="IPR027417">
    <property type="entry name" value="P-loop_NTPase"/>
</dbReference>
<dbReference type="PANTHER" id="PTHR34301:SF8">
    <property type="entry name" value="ATPASE DOMAIN-CONTAINING PROTEIN"/>
    <property type="match status" value="1"/>
</dbReference>
<evidence type="ECO:0000313" key="1">
    <source>
        <dbReference type="EMBL" id="MEK8034184.1"/>
    </source>
</evidence>
<evidence type="ECO:0000313" key="2">
    <source>
        <dbReference type="Proteomes" id="UP001371218"/>
    </source>
</evidence>
<keyword evidence="2" id="KW-1185">Reference proteome</keyword>
<dbReference type="Gene3D" id="3.40.50.300">
    <property type="entry name" value="P-loop containing nucleotide triphosphate hydrolases"/>
    <property type="match status" value="1"/>
</dbReference>
<gene>
    <name evidence="1" type="ORF">AACH06_25440</name>
</gene>
<dbReference type="PANTHER" id="PTHR34301">
    <property type="entry name" value="DNA-BINDING PROTEIN-RELATED"/>
    <property type="match status" value="1"/>
</dbReference>
<reference evidence="1 2" key="1">
    <citation type="submission" date="2024-04" db="EMBL/GenBank/DDBJ databases">
        <title>Novel species of the genus Ideonella isolated from streams.</title>
        <authorList>
            <person name="Lu H."/>
        </authorList>
    </citation>
    <scope>NUCLEOTIDE SEQUENCE [LARGE SCALE GENOMIC DNA]</scope>
    <source>
        <strain evidence="1 2">DXS29W</strain>
    </source>
</reference>